<accession>A0ABQ1C2A1</accession>
<sequence>MTDATDAGPPEKEVSPSASQCTGADHQVSHDTITTATQSKRFDALSGSRKRREAAVRLMGGDPAYPGELRCHQPSTGLRALGFREGFQRGANDALRRVWCQLPPEMRGTVERLAAEYKVAVDD</sequence>
<organism evidence="2 3">
    <name type="scientific">Mycobacterium paragordonae</name>
    <dbReference type="NCBI Taxonomy" id="1389713"/>
    <lineage>
        <taxon>Bacteria</taxon>
        <taxon>Bacillati</taxon>
        <taxon>Actinomycetota</taxon>
        <taxon>Actinomycetes</taxon>
        <taxon>Mycobacteriales</taxon>
        <taxon>Mycobacteriaceae</taxon>
        <taxon>Mycobacterium</taxon>
    </lineage>
</organism>
<dbReference type="EMBL" id="BLKX01000001">
    <property type="protein sequence ID" value="GFG78561.1"/>
    <property type="molecule type" value="Genomic_DNA"/>
</dbReference>
<evidence type="ECO:0000313" key="2">
    <source>
        <dbReference type="EMBL" id="GFG78561.1"/>
    </source>
</evidence>
<dbReference type="Proteomes" id="UP000465240">
    <property type="component" value="Unassembled WGS sequence"/>
</dbReference>
<reference evidence="2 3" key="1">
    <citation type="journal article" date="2019" name="Emerg. Microbes Infect.">
        <title>Comprehensive subspecies identification of 175 nontuberculous mycobacteria species based on 7547 genomic profiles.</title>
        <authorList>
            <person name="Matsumoto Y."/>
            <person name="Kinjo T."/>
            <person name="Motooka D."/>
            <person name="Nabeya D."/>
            <person name="Jung N."/>
            <person name="Uechi K."/>
            <person name="Horii T."/>
            <person name="Iida T."/>
            <person name="Fujita J."/>
            <person name="Nakamura S."/>
        </authorList>
    </citation>
    <scope>NUCLEOTIDE SEQUENCE [LARGE SCALE GENOMIC DNA]</scope>
    <source>
        <strain evidence="2 3">JCM 18565</strain>
    </source>
</reference>
<evidence type="ECO:0000256" key="1">
    <source>
        <dbReference type="SAM" id="MobiDB-lite"/>
    </source>
</evidence>
<protein>
    <submittedName>
        <fullName evidence="2">Uncharacterized protein</fullName>
    </submittedName>
</protein>
<dbReference type="RefSeq" id="WP_120792418.1">
    <property type="nucleotide sequence ID" value="NZ_BLKX01000001.1"/>
</dbReference>
<proteinExistence type="predicted"/>
<feature type="region of interest" description="Disordered" evidence="1">
    <location>
        <begin position="1"/>
        <end position="49"/>
    </location>
</feature>
<feature type="compositionally biased region" description="Polar residues" evidence="1">
    <location>
        <begin position="30"/>
        <end position="39"/>
    </location>
</feature>
<name>A0ABQ1C2A1_9MYCO</name>
<evidence type="ECO:0000313" key="3">
    <source>
        <dbReference type="Proteomes" id="UP000465240"/>
    </source>
</evidence>
<keyword evidence="3" id="KW-1185">Reference proteome</keyword>
<gene>
    <name evidence="2" type="ORF">MPRG_18370</name>
</gene>
<comment type="caution">
    <text evidence="2">The sequence shown here is derived from an EMBL/GenBank/DDBJ whole genome shotgun (WGS) entry which is preliminary data.</text>
</comment>